<dbReference type="CDD" id="cd06464">
    <property type="entry name" value="ACD_sHsps-like"/>
    <property type="match status" value="1"/>
</dbReference>
<dbReference type="SUPFAM" id="SSF49764">
    <property type="entry name" value="HSP20-like chaperones"/>
    <property type="match status" value="1"/>
</dbReference>
<dbReference type="PANTHER" id="PTHR11527">
    <property type="entry name" value="HEAT-SHOCK PROTEIN 20 FAMILY MEMBER"/>
    <property type="match status" value="1"/>
</dbReference>
<proteinExistence type="inferred from homology"/>
<keyword evidence="6" id="KW-1185">Reference proteome</keyword>
<dbReference type="InParanoid" id="D6U7D6"/>
<dbReference type="OrthoDB" id="9811615at2"/>
<dbReference type="PROSITE" id="PS01031">
    <property type="entry name" value="SHSP"/>
    <property type="match status" value="1"/>
</dbReference>
<evidence type="ECO:0000259" key="4">
    <source>
        <dbReference type="PROSITE" id="PS01031"/>
    </source>
</evidence>
<organism evidence="5 6">
    <name type="scientific">Ktedonobacter racemifer DSM 44963</name>
    <dbReference type="NCBI Taxonomy" id="485913"/>
    <lineage>
        <taxon>Bacteria</taxon>
        <taxon>Bacillati</taxon>
        <taxon>Chloroflexota</taxon>
        <taxon>Ktedonobacteria</taxon>
        <taxon>Ktedonobacterales</taxon>
        <taxon>Ktedonobacteraceae</taxon>
        <taxon>Ktedonobacter</taxon>
    </lineage>
</organism>
<evidence type="ECO:0000256" key="1">
    <source>
        <dbReference type="PROSITE-ProRule" id="PRU00285"/>
    </source>
</evidence>
<evidence type="ECO:0000313" key="5">
    <source>
        <dbReference type="EMBL" id="EFH79797.1"/>
    </source>
</evidence>
<dbReference type="Proteomes" id="UP000004508">
    <property type="component" value="Unassembled WGS sequence"/>
</dbReference>
<name>D6U7D6_KTERA</name>
<sequence>MLIRSDPLRGVASLRQAMDDVLEQSLVRHGWPETLPQMLPPMDVEETDQGYHIRLSVPGFNPENLEVIAQPNTLTIRGEIKQEETERQKRKNLLRREIRTEAFERNVTFDRPLDPDNITVSYENGILELDIPAREEARARHISVTSTKQAKAMGAGQTEQAAQGGQTKQQQAQGGQTKQQPRGQG</sequence>
<evidence type="ECO:0000313" key="6">
    <source>
        <dbReference type="Proteomes" id="UP000004508"/>
    </source>
</evidence>
<dbReference type="AlphaFoldDB" id="D6U7D6"/>
<evidence type="ECO:0000256" key="2">
    <source>
        <dbReference type="RuleBase" id="RU003616"/>
    </source>
</evidence>
<accession>D6U7D6</accession>
<dbReference type="EMBL" id="ADVG01000005">
    <property type="protein sequence ID" value="EFH79797.1"/>
    <property type="molecule type" value="Genomic_DNA"/>
</dbReference>
<protein>
    <submittedName>
        <fullName evidence="5">Heat shock protein Hsp20</fullName>
    </submittedName>
</protein>
<gene>
    <name evidence="5" type="ORF">Krac_0305</name>
</gene>
<feature type="region of interest" description="Disordered" evidence="3">
    <location>
        <begin position="140"/>
        <end position="185"/>
    </location>
</feature>
<feature type="domain" description="SHSP" evidence="4">
    <location>
        <begin position="33"/>
        <end position="147"/>
    </location>
</feature>
<dbReference type="InterPro" id="IPR002068">
    <property type="entry name" value="A-crystallin/Hsp20_dom"/>
</dbReference>
<comment type="similarity">
    <text evidence="1 2">Belongs to the small heat shock protein (HSP20) family.</text>
</comment>
<reference evidence="5 6" key="1">
    <citation type="journal article" date="2011" name="Stand. Genomic Sci.">
        <title>Non-contiguous finished genome sequence and contextual data of the filamentous soil bacterium Ktedonobacter racemifer type strain (SOSP1-21).</title>
        <authorList>
            <person name="Chang Y.J."/>
            <person name="Land M."/>
            <person name="Hauser L."/>
            <person name="Chertkov O."/>
            <person name="Del Rio T.G."/>
            <person name="Nolan M."/>
            <person name="Copeland A."/>
            <person name="Tice H."/>
            <person name="Cheng J.F."/>
            <person name="Lucas S."/>
            <person name="Han C."/>
            <person name="Goodwin L."/>
            <person name="Pitluck S."/>
            <person name="Ivanova N."/>
            <person name="Ovchinikova G."/>
            <person name="Pati A."/>
            <person name="Chen A."/>
            <person name="Palaniappan K."/>
            <person name="Mavromatis K."/>
            <person name="Liolios K."/>
            <person name="Brettin T."/>
            <person name="Fiebig A."/>
            <person name="Rohde M."/>
            <person name="Abt B."/>
            <person name="Goker M."/>
            <person name="Detter J.C."/>
            <person name="Woyke T."/>
            <person name="Bristow J."/>
            <person name="Eisen J.A."/>
            <person name="Markowitz V."/>
            <person name="Hugenholtz P."/>
            <person name="Kyrpides N.C."/>
            <person name="Klenk H.P."/>
            <person name="Lapidus A."/>
        </authorList>
    </citation>
    <scope>NUCLEOTIDE SEQUENCE [LARGE SCALE GENOMIC DNA]</scope>
    <source>
        <strain evidence="6">DSM 44963</strain>
    </source>
</reference>
<dbReference type="InterPro" id="IPR008978">
    <property type="entry name" value="HSP20-like_chaperone"/>
</dbReference>
<dbReference type="InterPro" id="IPR031107">
    <property type="entry name" value="Small_HSP"/>
</dbReference>
<feature type="compositionally biased region" description="Low complexity" evidence="3">
    <location>
        <begin position="154"/>
        <end position="185"/>
    </location>
</feature>
<dbReference type="STRING" id="485913.Krac_0305"/>
<evidence type="ECO:0000256" key="3">
    <source>
        <dbReference type="SAM" id="MobiDB-lite"/>
    </source>
</evidence>
<keyword evidence="5" id="KW-0346">Stress response</keyword>
<comment type="caution">
    <text evidence="5">The sequence shown here is derived from an EMBL/GenBank/DDBJ whole genome shotgun (WGS) entry which is preliminary data.</text>
</comment>
<dbReference type="eggNOG" id="COG0071">
    <property type="taxonomic scope" value="Bacteria"/>
</dbReference>
<dbReference type="Gene3D" id="2.60.40.790">
    <property type="match status" value="1"/>
</dbReference>
<dbReference type="Pfam" id="PF00011">
    <property type="entry name" value="HSP20"/>
    <property type="match status" value="1"/>
</dbReference>
<dbReference type="RefSeq" id="WP_007921911.1">
    <property type="nucleotide sequence ID" value="NZ_ADVG01000005.1"/>
</dbReference>